<dbReference type="Proteomes" id="UP000198858">
    <property type="component" value="Chromosome I"/>
</dbReference>
<accession>A0A1H1M6H4</accession>
<protein>
    <recommendedName>
        <fullName evidence="3">Lipocalin-like domain-containing protein</fullName>
    </recommendedName>
</protein>
<dbReference type="EMBL" id="LT629745">
    <property type="protein sequence ID" value="SDR81639.1"/>
    <property type="molecule type" value="Genomic_DNA"/>
</dbReference>
<evidence type="ECO:0008006" key="3">
    <source>
        <dbReference type="Google" id="ProtNLM"/>
    </source>
</evidence>
<evidence type="ECO:0000313" key="2">
    <source>
        <dbReference type="Proteomes" id="UP000198858"/>
    </source>
</evidence>
<sequence length="158" mass="17997">MKKIIQVLVLLVATSYGIISCENDDDIEKTDYITASINNKNWEGTPEIYIDTNDSLTLLGYGNEQHIFIKLKFKGEGTYNLENSRTNYYTTIGGDVITSNYTFDANSTSQLKITNYDPELNILKGEFEVSLLKEWSNPENDIEKTIFKNGKFRGAIRD</sequence>
<dbReference type="InterPro" id="IPR046219">
    <property type="entry name" value="DUF6252"/>
</dbReference>
<dbReference type="STRING" id="1250231.SAMN04488552_1149"/>
<dbReference type="RefSeq" id="WP_089661648.1">
    <property type="nucleotide sequence ID" value="NZ_LT629745.1"/>
</dbReference>
<keyword evidence="2" id="KW-1185">Reference proteome</keyword>
<gene>
    <name evidence="1" type="ORF">SAMN04488552_1149</name>
</gene>
<organism evidence="1 2">
    <name type="scientific">Christiangramia echinicola</name>
    <dbReference type="NCBI Taxonomy" id="279359"/>
    <lineage>
        <taxon>Bacteria</taxon>
        <taxon>Pseudomonadati</taxon>
        <taxon>Bacteroidota</taxon>
        <taxon>Flavobacteriia</taxon>
        <taxon>Flavobacteriales</taxon>
        <taxon>Flavobacteriaceae</taxon>
        <taxon>Christiangramia</taxon>
    </lineage>
</organism>
<reference evidence="1 2" key="1">
    <citation type="submission" date="2016-10" db="EMBL/GenBank/DDBJ databases">
        <authorList>
            <person name="Varghese N."/>
            <person name="Submissions S."/>
        </authorList>
    </citation>
    <scope>NUCLEOTIDE SEQUENCE [LARGE SCALE GENOMIC DNA]</scope>
    <source>
        <strain evidence="1 2">Mar_2010_102</strain>
    </source>
</reference>
<name>A0A1H1M6H4_9FLAO</name>
<dbReference type="Pfam" id="PF19765">
    <property type="entry name" value="DUF6252"/>
    <property type="match status" value="1"/>
</dbReference>
<evidence type="ECO:0000313" key="1">
    <source>
        <dbReference type="EMBL" id="SDR81639.1"/>
    </source>
</evidence>
<dbReference type="AlphaFoldDB" id="A0A1H1M6H4"/>
<dbReference type="PROSITE" id="PS51257">
    <property type="entry name" value="PROKAR_LIPOPROTEIN"/>
    <property type="match status" value="1"/>
</dbReference>
<proteinExistence type="predicted"/>